<keyword evidence="1" id="KW-0812">Transmembrane</keyword>
<protein>
    <submittedName>
        <fullName evidence="2">Uncharacterized protein</fullName>
    </submittedName>
</protein>
<keyword evidence="1" id="KW-0472">Membrane</keyword>
<reference evidence="2" key="1">
    <citation type="submission" date="2019-08" db="EMBL/GenBank/DDBJ databases">
        <authorList>
            <person name="Kucharzyk K."/>
            <person name="Murdoch R.W."/>
            <person name="Higgins S."/>
            <person name="Loffler F."/>
        </authorList>
    </citation>
    <scope>NUCLEOTIDE SEQUENCE</scope>
</reference>
<dbReference type="AlphaFoldDB" id="A0A644UQ85"/>
<dbReference type="EMBL" id="VSSQ01000145">
    <property type="protein sequence ID" value="MPL81081.1"/>
    <property type="molecule type" value="Genomic_DNA"/>
</dbReference>
<name>A0A644UQ85_9ZZZZ</name>
<evidence type="ECO:0000256" key="1">
    <source>
        <dbReference type="SAM" id="Phobius"/>
    </source>
</evidence>
<sequence length="46" mass="5246">MNIDILNKALQISGIGIATVFIFMAVFYFVIVGIDKFFPYKDESKK</sequence>
<proteinExistence type="predicted"/>
<evidence type="ECO:0000313" key="2">
    <source>
        <dbReference type="EMBL" id="MPL81081.1"/>
    </source>
</evidence>
<gene>
    <name evidence="2" type="ORF">SDC9_26990</name>
</gene>
<dbReference type="NCBIfam" id="NF040909">
    <property type="entry name" value="OadG_rel_small"/>
    <property type="match status" value="1"/>
</dbReference>
<comment type="caution">
    <text evidence="2">The sequence shown here is derived from an EMBL/GenBank/DDBJ whole genome shotgun (WGS) entry which is preliminary data.</text>
</comment>
<keyword evidence="1" id="KW-1133">Transmembrane helix</keyword>
<organism evidence="2">
    <name type="scientific">bioreactor metagenome</name>
    <dbReference type="NCBI Taxonomy" id="1076179"/>
    <lineage>
        <taxon>unclassified sequences</taxon>
        <taxon>metagenomes</taxon>
        <taxon>ecological metagenomes</taxon>
    </lineage>
</organism>
<accession>A0A644UQ85</accession>
<feature type="transmembrane region" description="Helical" evidence="1">
    <location>
        <begin position="12"/>
        <end position="34"/>
    </location>
</feature>